<dbReference type="InterPro" id="IPR008757">
    <property type="entry name" value="Peptidase_M6-like_domain"/>
</dbReference>
<organism evidence="4 5">
    <name type="scientific">Cyclotella atomus</name>
    <dbReference type="NCBI Taxonomy" id="382360"/>
    <lineage>
        <taxon>Eukaryota</taxon>
        <taxon>Sar</taxon>
        <taxon>Stramenopiles</taxon>
        <taxon>Ochrophyta</taxon>
        <taxon>Bacillariophyta</taxon>
        <taxon>Coscinodiscophyceae</taxon>
        <taxon>Thalassiosirophycidae</taxon>
        <taxon>Stephanodiscales</taxon>
        <taxon>Stephanodiscaceae</taxon>
        <taxon>Cyclotella</taxon>
    </lineage>
</organism>
<keyword evidence="2" id="KW-0732">Signal</keyword>
<keyword evidence="5" id="KW-1185">Reference proteome</keyword>
<evidence type="ECO:0000256" key="1">
    <source>
        <dbReference type="SAM" id="MobiDB-lite"/>
    </source>
</evidence>
<dbReference type="Proteomes" id="UP001530400">
    <property type="component" value="Unassembled WGS sequence"/>
</dbReference>
<reference evidence="4 5" key="1">
    <citation type="submission" date="2024-10" db="EMBL/GenBank/DDBJ databases">
        <title>Updated reference genomes for cyclostephanoid diatoms.</title>
        <authorList>
            <person name="Roberts W.R."/>
            <person name="Alverson A.J."/>
        </authorList>
    </citation>
    <scope>NUCLEOTIDE SEQUENCE [LARGE SCALE GENOMIC DNA]</scope>
    <source>
        <strain evidence="4 5">AJA010-31</strain>
    </source>
</reference>
<dbReference type="PANTHER" id="PTHR41775:SF1">
    <property type="entry name" value="PEPTIDASE M6-LIKE DOMAIN-CONTAINING PROTEIN"/>
    <property type="match status" value="1"/>
</dbReference>
<feature type="domain" description="Peptidase M6-like" evidence="3">
    <location>
        <begin position="265"/>
        <end position="403"/>
    </location>
</feature>
<protein>
    <recommendedName>
        <fullName evidence="3">Peptidase M6-like domain-containing protein</fullName>
    </recommendedName>
</protein>
<name>A0ABD3P589_9STRA</name>
<feature type="region of interest" description="Disordered" evidence="1">
    <location>
        <begin position="600"/>
        <end position="642"/>
    </location>
</feature>
<dbReference type="Pfam" id="PF05547">
    <property type="entry name" value="Peptidase_M6"/>
    <property type="match status" value="1"/>
</dbReference>
<dbReference type="EMBL" id="JALLPJ020000784">
    <property type="protein sequence ID" value="KAL3782996.1"/>
    <property type="molecule type" value="Genomic_DNA"/>
</dbReference>
<proteinExistence type="predicted"/>
<evidence type="ECO:0000313" key="4">
    <source>
        <dbReference type="EMBL" id="KAL3782996.1"/>
    </source>
</evidence>
<feature type="chain" id="PRO_5044782812" description="Peptidase M6-like domain-containing protein" evidence="2">
    <location>
        <begin position="20"/>
        <end position="731"/>
    </location>
</feature>
<accession>A0ABD3P589</accession>
<feature type="signal peptide" evidence="2">
    <location>
        <begin position="1"/>
        <end position="19"/>
    </location>
</feature>
<gene>
    <name evidence="4" type="ORF">ACHAWO_011714</name>
</gene>
<evidence type="ECO:0000259" key="3">
    <source>
        <dbReference type="Pfam" id="PF05547"/>
    </source>
</evidence>
<sequence length="731" mass="80093">MAITTVLLALSLLVWRVSSTIHSTVPANPLPFESKQPDGSKTPLLQFWGDGTDNYLTDESGFVVVENEGWFVYAQEDSNGSEQDATTEGSLRARRLEASPARNMLTPSQHVVGSIDPSTVSGLTTVAQRKHHSQQHRRLQQSIVDTTSPNQRKLYTDTTFQSLILLLRFADHTDRELPTSAQFVKFFNKKDLSLIINDIAPTGSVHELFWDNSYGSLDMNAVVTDWITLSETEEYYANGEYGFQRLVYGIHEALSQVFEGQELEGINKIDGLGILHSGYGAEYAGKDCFNQKNVNRIWSHQAGSLGFVNPLSNFVTGGNQTEGIASLVVPDRYFVASALRNKCGSDITRIGIVAHEMGHFLGLPDLYDKTFDGNGCGNYDPMSKSWGWDGTGLYPPIFSAWSKMTLGWLKPLEITANGQYFIGSSANVPQVYIIRKGFADGEYLLIENRQPEGFDSQLKGGGIAVWHIDEHASDQRGFLGQDGYPFNGNHYKVALLQADGDQHLERGTNNGDASDLWHKDSDFTVLGPSSSTGTVVQDAEKYTVPNTDSNRHGNVTISGIWIHNFTASGEYMGFTVHGLGINVNASKGFPHPSVSKVDISFTTSPPTSTPTAVKRVPSPTTSPTASSSPSTEPPTITSPPSVDPSTVFKYYPDWLYLGCKRKSLAEFSSWEKNKYDSIGDCCDKSMPWTYSSCVQASVRLMGLSLTQAQIEGAAPIQMSVGHNGHEADVPP</sequence>
<dbReference type="SUPFAM" id="SSF55486">
    <property type="entry name" value="Metalloproteases ('zincins'), catalytic domain"/>
    <property type="match status" value="1"/>
</dbReference>
<evidence type="ECO:0000313" key="5">
    <source>
        <dbReference type="Proteomes" id="UP001530400"/>
    </source>
</evidence>
<comment type="caution">
    <text evidence="4">The sequence shown here is derived from an EMBL/GenBank/DDBJ whole genome shotgun (WGS) entry which is preliminary data.</text>
</comment>
<dbReference type="AlphaFoldDB" id="A0ABD3P589"/>
<dbReference type="PANTHER" id="PTHR41775">
    <property type="entry name" value="SECRETED PROTEIN-RELATED"/>
    <property type="match status" value="1"/>
</dbReference>
<feature type="compositionally biased region" description="Low complexity" evidence="1">
    <location>
        <begin position="600"/>
        <end position="640"/>
    </location>
</feature>
<evidence type="ECO:0000256" key="2">
    <source>
        <dbReference type="SAM" id="SignalP"/>
    </source>
</evidence>
<dbReference type="NCBIfam" id="TIGR03296">
    <property type="entry name" value="M6dom_TIGR03296"/>
    <property type="match status" value="1"/>
</dbReference>